<evidence type="ECO:0000256" key="3">
    <source>
        <dbReference type="SAM" id="MobiDB-lite"/>
    </source>
</evidence>
<dbReference type="Gene3D" id="2.60.40.60">
    <property type="entry name" value="Cadherins"/>
    <property type="match status" value="1"/>
</dbReference>
<reference evidence="5" key="1">
    <citation type="submission" date="2020-11" db="EMBL/GenBank/DDBJ databases">
        <authorList>
            <person name="Kim M.K."/>
        </authorList>
    </citation>
    <scope>NUCLEOTIDE SEQUENCE</scope>
    <source>
        <strain evidence="5">BT350</strain>
    </source>
</reference>
<dbReference type="InterPro" id="IPR018511">
    <property type="entry name" value="Hemolysin-typ_Ca-bd_CS"/>
</dbReference>
<comment type="caution">
    <text evidence="5">The sequence shown here is derived from an EMBL/GenBank/DDBJ whole genome shotgun (WGS) entry which is preliminary data.</text>
</comment>
<dbReference type="PANTHER" id="PTHR38340:SF1">
    <property type="entry name" value="S-LAYER PROTEIN"/>
    <property type="match status" value="1"/>
</dbReference>
<dbReference type="Pfam" id="PF00353">
    <property type="entry name" value="HemolysinCabind"/>
    <property type="match status" value="17"/>
</dbReference>
<dbReference type="PANTHER" id="PTHR38340">
    <property type="entry name" value="S-LAYER PROTEIN"/>
    <property type="match status" value="1"/>
</dbReference>
<feature type="domain" description="Cadherin" evidence="4">
    <location>
        <begin position="1751"/>
        <end position="1845"/>
    </location>
</feature>
<comment type="subcellular location">
    <subcellularLocation>
        <location evidence="1">Secreted</location>
    </subcellularLocation>
</comment>
<dbReference type="GO" id="GO:0016020">
    <property type="term" value="C:membrane"/>
    <property type="evidence" value="ECO:0007669"/>
    <property type="project" value="InterPro"/>
</dbReference>
<gene>
    <name evidence="5" type="ORF">I2H38_06645</name>
</gene>
<dbReference type="GO" id="GO:0007156">
    <property type="term" value="P:homophilic cell adhesion via plasma membrane adhesion molecules"/>
    <property type="evidence" value="ECO:0007669"/>
    <property type="project" value="InterPro"/>
</dbReference>
<evidence type="ECO:0000313" key="5">
    <source>
        <dbReference type="EMBL" id="MBF9233055.1"/>
    </source>
</evidence>
<evidence type="ECO:0000259" key="4">
    <source>
        <dbReference type="PROSITE" id="PS50268"/>
    </source>
</evidence>
<sequence>MLVASQQSYFFLNADGTFTSTPWKNLGKNIETAALDGGGFAATWTDTSGKRKGAIFDSSGNATSFEATAGQITGLTGGGFTINDYSAGSRVISYYDNSGVLQNPGAPPATVGFIKAPIIDTKNGGIAYLAAGNSAEGSGTHIYFTSPLGTQVSAPRLLPLAVYDYEGAGFTQLSNGKFAVFNQGKVIILSSTGDVLTQINMAHASTDITTNKIVELDNGNFAVLYSIRSSKVVEGETYYAWYTQSFDSNGAKVTENALVAEAPRKFAGNLSSLHDGRYTVDWIDFDSKFTYWDNVRVYDGRQSPVKWTSGAGDPKDMQYAGTRYNDTLDGGDGSDSLYGGEGDDLLISGSRDFADLYHGGEGKDWVLYNWANVVGGKGLVINANDTSKSSNEAHSDIYVEIEAINGSAGADTMYASTTIKEMAGGAGNDVMYGSTEADTLDGREDDDFIDGGQGADYLYGGSGSDTLKGGEGGDYLNGGAGVDIVSYAGSANKVDAFLEQDPFSGKTNTFDALGDTYVEIEGLIGTDKADRLGGNSLDNTLNGGAGADTLYGGAGNDTYVIDDVGDLIVDSSGTSDTAILEGAKFPGFYTINNGLGLENVILGAGTVAMRVEGNTLNNYIRGNDYANTLEGGDGNDTLDSGGIGSSPGGQDILDGGIGDDKYYVRDSKVKIVDSGGAQDWVYITRGLSYTLEGGLGIEHLSADGYSVASDGDKGPALGVGLTGNKLNQTLHGSAYDDTLDGGGGNDSLDGGQGSDVYIIRDSVSSVKINELDDPDPGWGLDTVRLINIKDASYTLGNGFETLEAGDGTGPIALIGNYHNNLIVGNEKQNTLDGAGGQDTLRGGAGNDTYIVYDRLSSTLEESTLESGGRDTVKLAANGLWDPDTNDFSYELQRGFEVLDASAVKVGLELYGVYGQDDEIIGTQFDDYIAGYTGQDTLRGGNGNDTYVVEDERARVFENAGEGYDTVMVWGNGFTLDGGSSVEELTSIWASHSVNVKGNELAQRIVGSDYADTIEGGGGADILRGGKGGDTYIITDSRETIEETDTSNPADIDTVELKTTAYTLAGAARVEVIKVHADYMDTAVSIVGSDYANTIYGSNKNDIINGGKGADEMRGGLGDDTYYVDDPNDVIIDDQGSNTVIASVDYKLTNKVTAGTLKADTNVTAGLKLTGNGNEDYVIGSKFDDELDGGAGAVAHTLIGGDGGDTYIVRANTAKIEEKETGTGIDIAKVTLAEYTLGGTVAIERIEADGRTGTKEFKLTGNEFAQEISGLKGNDTLDGGVNRADITAGDTLIGGDGNDTYYIRNLHDRVTELDGLKGGFDTAIVLVDGYDISTLKNVERIIFRDSEGHDTIKTGPGDDVIDPDHDATMDGGDGNDTYYIRHKGDAIIETTDVSGGFDKAIVFIEKFQLQDTVGVEQLEVGGDVTFGVHLIGNNLTNTIIGGQGDDTLDGGGVFGHDGAPGTGPAGKDILRGGLGDDLYIISDPTTVILDETNGLDHGRDTIRLVNTALPTYTLLENFENLQAGAGTGAIELIGNGASNEIVGNEFANKLIGLGGDDTLDGGIGGSDADTLQGGIGNDTYFIRHENDLIQESLDKADGTRDVAEVYLRKYRIADDLGIEVLKAGNISFAPDPLDPESDGEPVGVHLIAGAHTQTIEGGNWNDILDSGAHVDPLAGVTLIGGGGNDKYYLRSALDDVGLDTGGWDIAYLDKSNYSETGLADFIAHLQAQGIDDIRYFSSNSAPTGIEFSDGGSVAELSSSGTYVGTLAAVDPDTGDTFTYTLLKGGDAFELDPTANNVLLVKNGVKLDYEFGSEYEIEILVKDSAGHELVVSRKVDILNLSTEIMRVGAATDDKIKATGGKDVLIGGEGNDTLWGGLGNDKLTGGGGKDVFVFDTKPSDKNIDTITDFNKADDMIHLQKVGAFTLLTKGALSAAQFHVGAEATDEFQRIIYDDTTGFLYYDADGSGTDAKAVQFAILQKAPDLSHTNFLVI</sequence>
<dbReference type="PROSITE" id="PS50268">
    <property type="entry name" value="CADHERIN_2"/>
    <property type="match status" value="1"/>
</dbReference>
<dbReference type="InterPro" id="IPR011049">
    <property type="entry name" value="Serralysin-like_metalloprot_C"/>
</dbReference>
<dbReference type="GO" id="GO:0005509">
    <property type="term" value="F:calcium ion binding"/>
    <property type="evidence" value="ECO:0007669"/>
    <property type="project" value="InterPro"/>
</dbReference>
<proteinExistence type="predicted"/>
<evidence type="ECO:0000256" key="2">
    <source>
        <dbReference type="ARBA" id="ARBA00022525"/>
    </source>
</evidence>
<evidence type="ECO:0000313" key="6">
    <source>
        <dbReference type="Proteomes" id="UP000599312"/>
    </source>
</evidence>
<keyword evidence="2" id="KW-0964">Secreted</keyword>
<keyword evidence="6" id="KW-1185">Reference proteome</keyword>
<dbReference type="PRINTS" id="PR00313">
    <property type="entry name" value="CABNDNGRPT"/>
</dbReference>
<dbReference type="EMBL" id="JADQDO010000002">
    <property type="protein sequence ID" value="MBF9233055.1"/>
    <property type="molecule type" value="Genomic_DNA"/>
</dbReference>
<dbReference type="Gene3D" id="2.150.10.10">
    <property type="entry name" value="Serralysin-like metalloprotease, C-terminal"/>
    <property type="match status" value="12"/>
</dbReference>
<feature type="region of interest" description="Disordered" evidence="3">
    <location>
        <begin position="631"/>
        <end position="653"/>
    </location>
</feature>
<dbReference type="Pfam" id="PF00028">
    <property type="entry name" value="Cadherin"/>
    <property type="match status" value="1"/>
</dbReference>
<dbReference type="InterPro" id="IPR001343">
    <property type="entry name" value="Hemolysn_Ca-bd"/>
</dbReference>
<dbReference type="PROSITE" id="PS00330">
    <property type="entry name" value="HEMOLYSIN_CALCIUM"/>
    <property type="match status" value="8"/>
</dbReference>
<organism evidence="5 6">
    <name type="scientific">Microvirga alba</name>
    <dbReference type="NCBI Taxonomy" id="2791025"/>
    <lineage>
        <taxon>Bacteria</taxon>
        <taxon>Pseudomonadati</taxon>
        <taxon>Pseudomonadota</taxon>
        <taxon>Alphaproteobacteria</taxon>
        <taxon>Hyphomicrobiales</taxon>
        <taxon>Methylobacteriaceae</taxon>
        <taxon>Microvirga</taxon>
    </lineage>
</organism>
<dbReference type="RefSeq" id="WP_196271034.1">
    <property type="nucleotide sequence ID" value="NZ_JADQDO010000002.1"/>
</dbReference>
<protein>
    <submittedName>
        <fullName evidence="5">Cadherin domain-containing protein</fullName>
    </submittedName>
</protein>
<dbReference type="InterPro" id="IPR002126">
    <property type="entry name" value="Cadherin-like_dom"/>
</dbReference>
<dbReference type="InterPro" id="IPR050557">
    <property type="entry name" value="RTX_toxin/Mannuronan_C5-epim"/>
</dbReference>
<dbReference type="Proteomes" id="UP000599312">
    <property type="component" value="Unassembled WGS sequence"/>
</dbReference>
<dbReference type="GO" id="GO:0005576">
    <property type="term" value="C:extracellular region"/>
    <property type="evidence" value="ECO:0007669"/>
    <property type="project" value="UniProtKB-SubCell"/>
</dbReference>
<accession>A0A931BPQ4</accession>
<dbReference type="CDD" id="cd11304">
    <property type="entry name" value="Cadherin_repeat"/>
    <property type="match status" value="1"/>
</dbReference>
<dbReference type="SUPFAM" id="SSF51120">
    <property type="entry name" value="beta-Roll"/>
    <property type="match status" value="10"/>
</dbReference>
<name>A0A931BPQ4_9HYPH</name>
<evidence type="ECO:0000256" key="1">
    <source>
        <dbReference type="ARBA" id="ARBA00004613"/>
    </source>
</evidence>